<keyword evidence="2" id="KW-0808">Transferase</keyword>
<dbReference type="PANTHER" id="PTHR43451:SF1">
    <property type="entry name" value="ACETYLTRANSFERASE"/>
    <property type="match status" value="1"/>
</dbReference>
<proteinExistence type="predicted"/>
<dbReference type="Proteomes" id="UP000246569">
    <property type="component" value="Unassembled WGS sequence"/>
</dbReference>
<dbReference type="OrthoDB" id="5355033at2"/>
<reference evidence="2 3" key="1">
    <citation type="submission" date="2018-05" db="EMBL/GenBank/DDBJ databases">
        <title>Genomic Encyclopedia of Type Strains, Phase IV (KMG-IV): sequencing the most valuable type-strain genomes for metagenomic binning, comparative biology and taxonomic classification.</title>
        <authorList>
            <person name="Goeker M."/>
        </authorList>
    </citation>
    <scope>NUCLEOTIDE SEQUENCE [LARGE SCALE GENOMIC DNA]</scope>
    <source>
        <strain evidence="2 3">DSM 23606</strain>
    </source>
</reference>
<sequence>MLLRAYRAADLPALIDVFTSSVHVLGAAYYSNEQRQAWAPMAADVAAWRARLAELHVYVAERDGCIAGFIGFSADGHIDLLFVAPSEAGTGVAAALYRQCEAALRGFGAEALSTEASQVARGFFERQGFEVEAMQRVSRAGVELTRYAMRKVLLQ</sequence>
<dbReference type="SUPFAM" id="SSF55729">
    <property type="entry name" value="Acyl-CoA N-acyltransferases (Nat)"/>
    <property type="match status" value="1"/>
</dbReference>
<feature type="domain" description="N-acetyltransferase" evidence="1">
    <location>
        <begin position="1"/>
        <end position="154"/>
    </location>
</feature>
<keyword evidence="3" id="KW-1185">Reference proteome</keyword>
<evidence type="ECO:0000259" key="1">
    <source>
        <dbReference type="PROSITE" id="PS51186"/>
    </source>
</evidence>
<dbReference type="InterPro" id="IPR000182">
    <property type="entry name" value="GNAT_dom"/>
</dbReference>
<dbReference type="InterPro" id="IPR016181">
    <property type="entry name" value="Acyl_CoA_acyltransferase"/>
</dbReference>
<dbReference type="Pfam" id="PF13673">
    <property type="entry name" value="Acetyltransf_10"/>
    <property type="match status" value="1"/>
</dbReference>
<gene>
    <name evidence="2" type="ORF">C7443_101464</name>
</gene>
<dbReference type="GO" id="GO:0016747">
    <property type="term" value="F:acyltransferase activity, transferring groups other than amino-acyl groups"/>
    <property type="evidence" value="ECO:0007669"/>
    <property type="project" value="InterPro"/>
</dbReference>
<dbReference type="CDD" id="cd04301">
    <property type="entry name" value="NAT_SF"/>
    <property type="match status" value="1"/>
</dbReference>
<dbReference type="InterPro" id="IPR052564">
    <property type="entry name" value="N-acetyltrans/Recomb-assoc"/>
</dbReference>
<protein>
    <submittedName>
        <fullName evidence="2">GNAT family acetyltransferase</fullName>
    </submittedName>
</protein>
<dbReference type="PROSITE" id="PS51186">
    <property type="entry name" value="GNAT"/>
    <property type="match status" value="1"/>
</dbReference>
<dbReference type="AlphaFoldDB" id="A0A317N2A8"/>
<name>A0A317N2A8_9GAMM</name>
<dbReference type="Gene3D" id="3.40.630.30">
    <property type="match status" value="1"/>
</dbReference>
<dbReference type="EMBL" id="QGTJ01000001">
    <property type="protein sequence ID" value="PWV65978.1"/>
    <property type="molecule type" value="Genomic_DNA"/>
</dbReference>
<accession>A0A317N2A8</accession>
<comment type="caution">
    <text evidence="2">The sequence shown here is derived from an EMBL/GenBank/DDBJ whole genome shotgun (WGS) entry which is preliminary data.</text>
</comment>
<dbReference type="PANTHER" id="PTHR43451">
    <property type="entry name" value="ACETYLTRANSFERASE (GNAT) FAMILY PROTEIN"/>
    <property type="match status" value="1"/>
</dbReference>
<evidence type="ECO:0000313" key="2">
    <source>
        <dbReference type="EMBL" id="PWV65978.1"/>
    </source>
</evidence>
<organism evidence="2 3">
    <name type="scientific">Plasticicumulans acidivorans</name>
    <dbReference type="NCBI Taxonomy" id="886464"/>
    <lineage>
        <taxon>Bacteria</taxon>
        <taxon>Pseudomonadati</taxon>
        <taxon>Pseudomonadota</taxon>
        <taxon>Gammaproteobacteria</taxon>
        <taxon>Candidatus Competibacteraceae</taxon>
        <taxon>Plasticicumulans</taxon>
    </lineage>
</organism>
<evidence type="ECO:0000313" key="3">
    <source>
        <dbReference type="Proteomes" id="UP000246569"/>
    </source>
</evidence>